<name>A0A7J6WTL5_THATH</name>
<gene>
    <name evidence="1" type="ORF">FRX31_010596</name>
</gene>
<dbReference type="AlphaFoldDB" id="A0A7J6WTL5"/>
<dbReference type="Proteomes" id="UP000554482">
    <property type="component" value="Unassembled WGS sequence"/>
</dbReference>
<keyword evidence="2" id="KW-1185">Reference proteome</keyword>
<dbReference type="EMBL" id="JABWDY010011412">
    <property type="protein sequence ID" value="KAF5199815.1"/>
    <property type="molecule type" value="Genomic_DNA"/>
</dbReference>
<accession>A0A7J6WTL5</accession>
<evidence type="ECO:0000313" key="2">
    <source>
        <dbReference type="Proteomes" id="UP000554482"/>
    </source>
</evidence>
<protein>
    <submittedName>
        <fullName evidence="1">Uncharacterized protein</fullName>
    </submittedName>
</protein>
<evidence type="ECO:0000313" key="1">
    <source>
        <dbReference type="EMBL" id="KAF5199815.1"/>
    </source>
</evidence>
<reference evidence="1 2" key="1">
    <citation type="submission" date="2020-06" db="EMBL/GenBank/DDBJ databases">
        <title>Transcriptomic and genomic resources for Thalictrum thalictroides and T. hernandezii: Facilitating candidate gene discovery in an emerging model plant lineage.</title>
        <authorList>
            <person name="Arias T."/>
            <person name="Riano-Pachon D.M."/>
            <person name="Di Stilio V.S."/>
        </authorList>
    </citation>
    <scope>NUCLEOTIDE SEQUENCE [LARGE SCALE GENOMIC DNA]</scope>
    <source>
        <strain evidence="2">cv. WT478/WT964</strain>
        <tissue evidence="1">Leaves</tissue>
    </source>
</reference>
<comment type="caution">
    <text evidence="1">The sequence shown here is derived from an EMBL/GenBank/DDBJ whole genome shotgun (WGS) entry which is preliminary data.</text>
</comment>
<proteinExistence type="predicted"/>
<organism evidence="1 2">
    <name type="scientific">Thalictrum thalictroides</name>
    <name type="common">Rue-anemone</name>
    <name type="synonym">Anemone thalictroides</name>
    <dbReference type="NCBI Taxonomy" id="46969"/>
    <lineage>
        <taxon>Eukaryota</taxon>
        <taxon>Viridiplantae</taxon>
        <taxon>Streptophyta</taxon>
        <taxon>Embryophyta</taxon>
        <taxon>Tracheophyta</taxon>
        <taxon>Spermatophyta</taxon>
        <taxon>Magnoliopsida</taxon>
        <taxon>Ranunculales</taxon>
        <taxon>Ranunculaceae</taxon>
        <taxon>Thalictroideae</taxon>
        <taxon>Thalictrum</taxon>
    </lineage>
</organism>
<sequence length="61" mass="6907">MEKEQAAQALSSTSLGSVWVRASPNGWVKLEVRFELAEIKRPNGTLKLEKCLVNWSEYILT</sequence>